<name>A0A3E4UFB6_9FIRM</name>
<dbReference type="GO" id="GO:0003676">
    <property type="term" value="F:nucleic acid binding"/>
    <property type="evidence" value="ECO:0007669"/>
    <property type="project" value="InterPro"/>
</dbReference>
<keyword evidence="2" id="KW-0255">Endonuclease</keyword>
<keyword evidence="2" id="KW-0378">Hydrolase</keyword>
<dbReference type="CDD" id="cd00085">
    <property type="entry name" value="HNHc"/>
    <property type="match status" value="1"/>
</dbReference>
<comment type="caution">
    <text evidence="2">The sequence shown here is derived from an EMBL/GenBank/DDBJ whole genome shotgun (WGS) entry which is preliminary data.</text>
</comment>
<evidence type="ECO:0000313" key="2">
    <source>
        <dbReference type="EMBL" id="RGM07795.1"/>
    </source>
</evidence>
<gene>
    <name evidence="2" type="ORF">DXC39_04775</name>
</gene>
<feature type="domain" description="HNH" evidence="1">
    <location>
        <begin position="250"/>
        <end position="289"/>
    </location>
</feature>
<dbReference type="GO" id="GO:0004519">
    <property type="term" value="F:endonuclease activity"/>
    <property type="evidence" value="ECO:0007669"/>
    <property type="project" value="UniProtKB-KW"/>
</dbReference>
<evidence type="ECO:0000259" key="1">
    <source>
        <dbReference type="Pfam" id="PF01844"/>
    </source>
</evidence>
<organism evidence="2 3">
    <name type="scientific">Hungatella hathewayi</name>
    <dbReference type="NCBI Taxonomy" id="154046"/>
    <lineage>
        <taxon>Bacteria</taxon>
        <taxon>Bacillati</taxon>
        <taxon>Bacillota</taxon>
        <taxon>Clostridia</taxon>
        <taxon>Lachnospirales</taxon>
        <taxon>Lachnospiraceae</taxon>
        <taxon>Hungatella</taxon>
    </lineage>
</organism>
<reference evidence="2 3" key="1">
    <citation type="submission" date="2018-08" db="EMBL/GenBank/DDBJ databases">
        <title>A genome reference for cultivated species of the human gut microbiota.</title>
        <authorList>
            <person name="Zou Y."/>
            <person name="Xue W."/>
            <person name="Luo G."/>
        </authorList>
    </citation>
    <scope>NUCLEOTIDE SEQUENCE [LARGE SCALE GENOMIC DNA]</scope>
    <source>
        <strain evidence="2 3">TF05-11AC</strain>
    </source>
</reference>
<accession>A0A3E4UFB6</accession>
<sequence length="325" mass="38567">MKYFFVMQNKTFRQEYEGGFLWAPYRTVNNRRNALWELMEEVEYGDVIIHSFHQKIVAVSIATSGCYQGQRPKEGFDDWEQEGRRVDVEYHLFQQKITTSDHMAQLQSFQPEKNAPFHKGGRGNTGYLFAATKEMYEYIIIETARLQQDKLDRQAVLELLNPISQKQIQQINDTYDERLKNDLNVIKFVPKMDFKYERQPRDKKELKIVAGVEVQSRDRQIAFNALMYSQFTCEIDSGHESFIRKSRYERYMEPHHLIPLSQHKNFEVSLDVEENIVSLCSNCHNQLHYGRDYEVLLRKLYNERKELLASAGILVTFEELVDMYQ</sequence>
<dbReference type="RefSeq" id="WP_117621178.1">
    <property type="nucleotide sequence ID" value="NZ_QRQF01000003.1"/>
</dbReference>
<dbReference type="GO" id="GO:0008270">
    <property type="term" value="F:zinc ion binding"/>
    <property type="evidence" value="ECO:0007669"/>
    <property type="project" value="InterPro"/>
</dbReference>
<dbReference type="InterPro" id="IPR002711">
    <property type="entry name" value="HNH"/>
</dbReference>
<dbReference type="InterPro" id="IPR003615">
    <property type="entry name" value="HNH_nuc"/>
</dbReference>
<keyword evidence="2" id="KW-0540">Nuclease</keyword>
<dbReference type="Proteomes" id="UP000261257">
    <property type="component" value="Unassembled WGS sequence"/>
</dbReference>
<protein>
    <submittedName>
        <fullName evidence="2">HNH endonuclease</fullName>
    </submittedName>
</protein>
<evidence type="ECO:0000313" key="3">
    <source>
        <dbReference type="Proteomes" id="UP000261257"/>
    </source>
</evidence>
<dbReference type="AlphaFoldDB" id="A0A3E4UFB6"/>
<dbReference type="Pfam" id="PF01844">
    <property type="entry name" value="HNH"/>
    <property type="match status" value="1"/>
</dbReference>
<proteinExistence type="predicted"/>
<dbReference type="EMBL" id="QSSQ01000002">
    <property type="protein sequence ID" value="RGM07795.1"/>
    <property type="molecule type" value="Genomic_DNA"/>
</dbReference>